<feature type="chain" id="PRO_5004720424" description="Leucine-rich repeat-containing N-terminal plant-type domain-containing protein" evidence="1">
    <location>
        <begin position="20"/>
        <end position="81"/>
    </location>
</feature>
<dbReference type="EMBL" id="KI517748">
    <property type="protein sequence ID" value="ESQ32015.1"/>
    <property type="molecule type" value="Genomic_DNA"/>
</dbReference>
<evidence type="ECO:0000313" key="3">
    <source>
        <dbReference type="Proteomes" id="UP000030689"/>
    </source>
</evidence>
<dbReference type="AlphaFoldDB" id="V4K3H0"/>
<evidence type="ECO:0000313" key="2">
    <source>
        <dbReference type="EMBL" id="ESQ32015.1"/>
    </source>
</evidence>
<organism evidence="2 3">
    <name type="scientific">Eutrema salsugineum</name>
    <name type="common">Saltwater cress</name>
    <name type="synonym">Sisymbrium salsugineum</name>
    <dbReference type="NCBI Taxonomy" id="72664"/>
    <lineage>
        <taxon>Eukaryota</taxon>
        <taxon>Viridiplantae</taxon>
        <taxon>Streptophyta</taxon>
        <taxon>Embryophyta</taxon>
        <taxon>Tracheophyta</taxon>
        <taxon>Spermatophyta</taxon>
        <taxon>Magnoliopsida</taxon>
        <taxon>eudicotyledons</taxon>
        <taxon>Gunneridae</taxon>
        <taxon>Pentapetalae</taxon>
        <taxon>rosids</taxon>
        <taxon>malvids</taxon>
        <taxon>Brassicales</taxon>
        <taxon>Brassicaceae</taxon>
        <taxon>Eutremeae</taxon>
        <taxon>Eutrema</taxon>
    </lineage>
</organism>
<keyword evidence="3" id="KW-1185">Reference proteome</keyword>
<reference evidence="2 3" key="1">
    <citation type="journal article" date="2013" name="Front. Plant Sci.">
        <title>The Reference Genome of the Halophytic Plant Eutrema salsugineum.</title>
        <authorList>
            <person name="Yang R."/>
            <person name="Jarvis D.E."/>
            <person name="Chen H."/>
            <person name="Beilstein M.A."/>
            <person name="Grimwood J."/>
            <person name="Jenkins J."/>
            <person name="Shu S."/>
            <person name="Prochnik S."/>
            <person name="Xin M."/>
            <person name="Ma C."/>
            <person name="Schmutz J."/>
            <person name="Wing R.A."/>
            <person name="Mitchell-Olds T."/>
            <person name="Schumaker K.S."/>
            <person name="Wang X."/>
        </authorList>
    </citation>
    <scope>NUCLEOTIDE SEQUENCE [LARGE SCALE GENOMIC DNA]</scope>
</reference>
<protein>
    <recommendedName>
        <fullName evidence="4">Leucine-rich repeat-containing N-terminal plant-type domain-containing protein</fullName>
    </recommendedName>
</protein>
<dbReference type="Proteomes" id="UP000030689">
    <property type="component" value="Unassembled WGS sequence"/>
</dbReference>
<dbReference type="KEGG" id="eus:EUTSA_v10005708mg"/>
<accession>V4K3H0</accession>
<keyword evidence="1" id="KW-0732">Signal</keyword>
<name>V4K3H0_EUTSA</name>
<proteinExistence type="predicted"/>
<gene>
    <name evidence="2" type="ORF">EUTSA_v10005708mg</name>
</gene>
<evidence type="ECO:0008006" key="4">
    <source>
        <dbReference type="Google" id="ProtNLM"/>
    </source>
</evidence>
<feature type="signal peptide" evidence="1">
    <location>
        <begin position="1"/>
        <end position="19"/>
    </location>
</feature>
<evidence type="ECO:0000256" key="1">
    <source>
        <dbReference type="SAM" id="SignalP"/>
    </source>
</evidence>
<dbReference type="Gramene" id="ESQ32015">
    <property type="protein sequence ID" value="ESQ32015"/>
    <property type="gene ID" value="EUTSA_v10005708mg"/>
</dbReference>
<sequence>MKILTLSLLLLLAATVSHGRPSVTVPELIELLTSTNIFENEAKLLEKQRLTINYPNCISWHLGVETSCWISFNITSGPRHP</sequence>